<sequence>MRIYFTLLLLITICLILKVKTKPIVNGFSKPIEPNLGQFPFHASLMERRDDGKSYHSFCGGSLIHPRWILTAAHCIQLDEDYPKLKPSDAFVALGSVYRSGKQAQILRVERVIIHPLYLSTGGRHDIGLLKLKTSAQLGPNVKLIQLHTNNKESLLNQTAYLTGFGIINDFYQTPQRLRKAVLHISNYDKCFSEAQFKTSEICAASKISEGKACKGDSGGPLFITKNGKYIQVGITSHLALLPICRVAFNNSGRFKPTEPAAGKYPYHANLLQKINSKQFFSFCGGSLIHPSWVLTAAHCIQEDKHSKPFKPTEIYAALGSIYRSGKNGQLHAIKKTFIYPTYLRTDKNDIGLLKLKTPAKLGSKVQLIRLHINDQEPLVKKTAYLTGFGVINDARRTPHRMRKAKFHITSYKKCTGHRRYLHTEICAASTLAEGKACDGDSGGPLFIVKNKKRIQIGITSYLARSANCELVHNNSVYTRVSAYIAWISRVTGVNFKKYNQG</sequence>
<dbReference type="InterPro" id="IPR001314">
    <property type="entry name" value="Peptidase_S1A"/>
</dbReference>
<keyword evidence="1" id="KW-1015">Disulfide bond</keyword>
<dbReference type="SMART" id="SM00020">
    <property type="entry name" value="Tryp_SPc"/>
    <property type="match status" value="2"/>
</dbReference>
<evidence type="ECO:0000256" key="2">
    <source>
        <dbReference type="SAM" id="SignalP"/>
    </source>
</evidence>
<dbReference type="InterPro" id="IPR018114">
    <property type="entry name" value="TRYPSIN_HIS"/>
</dbReference>
<name>A0AA38HZ48_9CUCU</name>
<feature type="domain" description="Peptidase S1" evidence="3">
    <location>
        <begin position="250"/>
        <end position="493"/>
    </location>
</feature>
<organism evidence="4 5">
    <name type="scientific">Zophobas morio</name>
    <dbReference type="NCBI Taxonomy" id="2755281"/>
    <lineage>
        <taxon>Eukaryota</taxon>
        <taxon>Metazoa</taxon>
        <taxon>Ecdysozoa</taxon>
        <taxon>Arthropoda</taxon>
        <taxon>Hexapoda</taxon>
        <taxon>Insecta</taxon>
        <taxon>Pterygota</taxon>
        <taxon>Neoptera</taxon>
        <taxon>Endopterygota</taxon>
        <taxon>Coleoptera</taxon>
        <taxon>Polyphaga</taxon>
        <taxon>Cucujiformia</taxon>
        <taxon>Tenebrionidae</taxon>
        <taxon>Zophobas</taxon>
    </lineage>
</organism>
<proteinExistence type="predicted"/>
<evidence type="ECO:0000313" key="4">
    <source>
        <dbReference type="EMBL" id="KAJ3645042.1"/>
    </source>
</evidence>
<dbReference type="InterPro" id="IPR009003">
    <property type="entry name" value="Peptidase_S1_PA"/>
</dbReference>
<dbReference type="PANTHER" id="PTHR24250">
    <property type="entry name" value="CHYMOTRYPSIN-RELATED"/>
    <property type="match status" value="1"/>
</dbReference>
<feature type="chain" id="PRO_5041292823" description="Peptidase S1 domain-containing protein" evidence="2">
    <location>
        <begin position="22"/>
        <end position="502"/>
    </location>
</feature>
<dbReference type="InterPro" id="IPR001254">
    <property type="entry name" value="Trypsin_dom"/>
</dbReference>
<dbReference type="PROSITE" id="PS50240">
    <property type="entry name" value="TRYPSIN_DOM"/>
    <property type="match status" value="2"/>
</dbReference>
<dbReference type="FunFam" id="2.40.10.10:FF:000068">
    <property type="entry name" value="transmembrane protease serine 2"/>
    <property type="match status" value="2"/>
</dbReference>
<dbReference type="PRINTS" id="PR00722">
    <property type="entry name" value="CHYMOTRYPSIN"/>
</dbReference>
<dbReference type="Proteomes" id="UP001168821">
    <property type="component" value="Unassembled WGS sequence"/>
</dbReference>
<protein>
    <recommendedName>
        <fullName evidence="3">Peptidase S1 domain-containing protein</fullName>
    </recommendedName>
</protein>
<feature type="signal peptide" evidence="2">
    <location>
        <begin position="1"/>
        <end position="21"/>
    </location>
</feature>
<dbReference type="Pfam" id="PF00089">
    <property type="entry name" value="Trypsin"/>
    <property type="match status" value="2"/>
</dbReference>
<keyword evidence="5" id="KW-1185">Reference proteome</keyword>
<evidence type="ECO:0000259" key="3">
    <source>
        <dbReference type="PROSITE" id="PS50240"/>
    </source>
</evidence>
<evidence type="ECO:0000313" key="5">
    <source>
        <dbReference type="Proteomes" id="UP001168821"/>
    </source>
</evidence>
<dbReference type="InterPro" id="IPR043504">
    <property type="entry name" value="Peptidase_S1_PA_chymotrypsin"/>
</dbReference>
<dbReference type="AlphaFoldDB" id="A0AA38HZ48"/>
<feature type="domain" description="Peptidase S1" evidence="3">
    <location>
        <begin position="24"/>
        <end position="245"/>
    </location>
</feature>
<keyword evidence="2" id="KW-0732">Signal</keyword>
<dbReference type="SUPFAM" id="SSF50494">
    <property type="entry name" value="Trypsin-like serine proteases"/>
    <property type="match status" value="2"/>
</dbReference>
<dbReference type="Gene3D" id="2.40.10.10">
    <property type="entry name" value="Trypsin-like serine proteases"/>
    <property type="match status" value="2"/>
</dbReference>
<gene>
    <name evidence="4" type="ORF">Zmor_022732</name>
</gene>
<accession>A0AA38HZ48</accession>
<dbReference type="EMBL" id="JALNTZ010000007">
    <property type="protein sequence ID" value="KAJ3645042.1"/>
    <property type="molecule type" value="Genomic_DNA"/>
</dbReference>
<comment type="caution">
    <text evidence="4">The sequence shown here is derived from an EMBL/GenBank/DDBJ whole genome shotgun (WGS) entry which is preliminary data.</text>
</comment>
<dbReference type="GO" id="GO:0006508">
    <property type="term" value="P:proteolysis"/>
    <property type="evidence" value="ECO:0007669"/>
    <property type="project" value="InterPro"/>
</dbReference>
<dbReference type="GO" id="GO:0004252">
    <property type="term" value="F:serine-type endopeptidase activity"/>
    <property type="evidence" value="ECO:0007669"/>
    <property type="project" value="InterPro"/>
</dbReference>
<reference evidence="4" key="1">
    <citation type="journal article" date="2023" name="G3 (Bethesda)">
        <title>Whole genome assemblies of Zophobas morio and Tenebrio molitor.</title>
        <authorList>
            <person name="Kaur S."/>
            <person name="Stinson S.A."/>
            <person name="diCenzo G.C."/>
        </authorList>
    </citation>
    <scope>NUCLEOTIDE SEQUENCE</scope>
    <source>
        <strain evidence="4">QUZm001</strain>
    </source>
</reference>
<dbReference type="CDD" id="cd00190">
    <property type="entry name" value="Tryp_SPc"/>
    <property type="match status" value="2"/>
</dbReference>
<dbReference type="PROSITE" id="PS00134">
    <property type="entry name" value="TRYPSIN_HIS"/>
    <property type="match status" value="1"/>
</dbReference>
<evidence type="ECO:0000256" key="1">
    <source>
        <dbReference type="ARBA" id="ARBA00023157"/>
    </source>
</evidence>